<dbReference type="InterPro" id="IPR036754">
    <property type="entry name" value="YbaK/aa-tRNA-synt-asso_dom_sf"/>
</dbReference>
<dbReference type="InterPro" id="IPR045864">
    <property type="entry name" value="aa-tRNA-synth_II/BPL/LPL"/>
</dbReference>
<dbReference type="OrthoDB" id="9809052at2"/>
<evidence type="ECO:0000256" key="1">
    <source>
        <dbReference type="ARBA" id="ARBA00004496"/>
    </source>
</evidence>
<evidence type="ECO:0000256" key="8">
    <source>
        <dbReference type="ARBA" id="ARBA00023146"/>
    </source>
</evidence>
<dbReference type="InterPro" id="IPR023717">
    <property type="entry name" value="Pro-tRNA-Synthase_IIa_type1"/>
</dbReference>
<dbReference type="FunFam" id="3.40.50.800:FF:000011">
    <property type="entry name" value="Proline--tRNA ligase"/>
    <property type="match status" value="1"/>
</dbReference>
<dbReference type="AlphaFoldDB" id="A0A0J9HM63"/>
<dbReference type="SUPFAM" id="SSF52954">
    <property type="entry name" value="Class II aaRS ABD-related"/>
    <property type="match status" value="1"/>
</dbReference>
<evidence type="ECO:0000313" key="13">
    <source>
        <dbReference type="Proteomes" id="UP000033607"/>
    </source>
</evidence>
<dbReference type="InterPro" id="IPR004500">
    <property type="entry name" value="Pro-tRNA-synth_IIa_bac-type"/>
</dbReference>
<evidence type="ECO:0000256" key="6">
    <source>
        <dbReference type="ARBA" id="ARBA00022840"/>
    </source>
</evidence>
<dbReference type="PRINTS" id="PR01046">
    <property type="entry name" value="TRNASYNTHPRO"/>
</dbReference>
<evidence type="ECO:0000256" key="9">
    <source>
        <dbReference type="ARBA" id="ARBA00047671"/>
    </source>
</evidence>
<accession>A0A0J9HM63</accession>
<dbReference type="EC" id="6.1.1.15" evidence="10"/>
<dbReference type="InterPro" id="IPR044140">
    <property type="entry name" value="ProRS_anticodon_short"/>
</dbReference>
<dbReference type="InterPro" id="IPR007214">
    <property type="entry name" value="YbaK/aa-tRNA-synth-assoc-dom"/>
</dbReference>
<dbReference type="Proteomes" id="UP000033607">
    <property type="component" value="Unassembled WGS sequence"/>
</dbReference>
<comment type="domain">
    <text evidence="10">Consists of three domains: the N-terminal catalytic domain, the editing domain and the C-terminal anticodon-binding domain.</text>
</comment>
<dbReference type="Pfam" id="PF04073">
    <property type="entry name" value="tRNA_edit"/>
    <property type="match status" value="1"/>
</dbReference>
<keyword evidence="3 10" id="KW-0963">Cytoplasm</keyword>
<dbReference type="PANTHER" id="PTHR42753">
    <property type="entry name" value="MITOCHONDRIAL RIBOSOME PROTEIN L39/PROLYL-TRNA LIGASE FAMILY MEMBER"/>
    <property type="match status" value="1"/>
</dbReference>
<dbReference type="EMBL" id="LATL02000216">
    <property type="protein sequence ID" value="KMW70294.1"/>
    <property type="molecule type" value="Genomic_DNA"/>
</dbReference>
<dbReference type="Pfam" id="PF00587">
    <property type="entry name" value="tRNA-synt_2b"/>
    <property type="match status" value="1"/>
</dbReference>
<dbReference type="PANTHER" id="PTHR42753:SF2">
    <property type="entry name" value="PROLINE--TRNA LIGASE"/>
    <property type="match status" value="1"/>
</dbReference>
<dbReference type="Gene3D" id="3.30.930.10">
    <property type="entry name" value="Bira Bifunctional Protein, Domain 2"/>
    <property type="match status" value="2"/>
</dbReference>
<dbReference type="GO" id="GO:0005829">
    <property type="term" value="C:cytosol"/>
    <property type="evidence" value="ECO:0007669"/>
    <property type="project" value="TreeGrafter"/>
</dbReference>
<evidence type="ECO:0000313" key="12">
    <source>
        <dbReference type="EMBL" id="KMW70294.1"/>
    </source>
</evidence>
<dbReference type="CDD" id="cd04334">
    <property type="entry name" value="ProRS-INS"/>
    <property type="match status" value="1"/>
</dbReference>
<dbReference type="CDD" id="cd00779">
    <property type="entry name" value="ProRS_core_prok"/>
    <property type="match status" value="1"/>
</dbReference>
<dbReference type="InterPro" id="IPR036621">
    <property type="entry name" value="Anticodon-bd_dom_sf"/>
</dbReference>
<dbReference type="NCBIfam" id="TIGR00409">
    <property type="entry name" value="proS_fam_II"/>
    <property type="match status" value="1"/>
</dbReference>
<comment type="subunit">
    <text evidence="2 10">Homodimer.</text>
</comment>
<evidence type="ECO:0000256" key="3">
    <source>
        <dbReference type="ARBA" id="ARBA00022490"/>
    </source>
</evidence>
<feature type="domain" description="Aminoacyl-transfer RNA synthetases class-II family profile" evidence="11">
    <location>
        <begin position="33"/>
        <end position="496"/>
    </location>
</feature>
<dbReference type="GO" id="GO:0002161">
    <property type="term" value="F:aminoacyl-tRNA deacylase activity"/>
    <property type="evidence" value="ECO:0007669"/>
    <property type="project" value="InterPro"/>
</dbReference>
<name>A0A0J9HM63_9CYAN</name>
<dbReference type="InterPro" id="IPR004154">
    <property type="entry name" value="Anticodon-bd"/>
</dbReference>
<dbReference type="Gene3D" id="3.40.50.800">
    <property type="entry name" value="Anticodon-binding domain"/>
    <property type="match status" value="1"/>
</dbReference>
<evidence type="ECO:0000259" key="11">
    <source>
        <dbReference type="PROSITE" id="PS50862"/>
    </source>
</evidence>
<evidence type="ECO:0000256" key="7">
    <source>
        <dbReference type="ARBA" id="ARBA00022917"/>
    </source>
</evidence>
<keyword evidence="4 10" id="KW-0436">Ligase</keyword>
<dbReference type="CDD" id="cd00861">
    <property type="entry name" value="ProRS_anticodon_short"/>
    <property type="match status" value="1"/>
</dbReference>
<evidence type="ECO:0000256" key="10">
    <source>
        <dbReference type="HAMAP-Rule" id="MF_01569"/>
    </source>
</evidence>
<keyword evidence="7 10" id="KW-0648">Protein biosynthesis</keyword>
<dbReference type="Pfam" id="PF03129">
    <property type="entry name" value="HGTP_anticodon"/>
    <property type="match status" value="1"/>
</dbReference>
<dbReference type="RefSeq" id="WP_049560146.1">
    <property type="nucleotide sequence ID" value="NZ_LATL02000216.1"/>
</dbReference>
<dbReference type="InterPro" id="IPR002316">
    <property type="entry name" value="Pro-tRNA-ligase_IIa"/>
</dbReference>
<dbReference type="HAMAP" id="MF_01569">
    <property type="entry name" value="Pro_tRNA_synth_type1"/>
    <property type="match status" value="1"/>
</dbReference>
<comment type="catalytic activity">
    <reaction evidence="9 10">
        <text>tRNA(Pro) + L-proline + ATP = L-prolyl-tRNA(Pro) + AMP + diphosphate</text>
        <dbReference type="Rhea" id="RHEA:14305"/>
        <dbReference type="Rhea" id="RHEA-COMP:9700"/>
        <dbReference type="Rhea" id="RHEA-COMP:9702"/>
        <dbReference type="ChEBI" id="CHEBI:30616"/>
        <dbReference type="ChEBI" id="CHEBI:33019"/>
        <dbReference type="ChEBI" id="CHEBI:60039"/>
        <dbReference type="ChEBI" id="CHEBI:78442"/>
        <dbReference type="ChEBI" id="CHEBI:78532"/>
        <dbReference type="ChEBI" id="CHEBI:456215"/>
        <dbReference type="EC" id="6.1.1.15"/>
    </reaction>
</comment>
<keyword evidence="5 10" id="KW-0547">Nucleotide-binding</keyword>
<gene>
    <name evidence="10" type="primary">proS</name>
    <name evidence="12" type="ORF">WN50_36450</name>
</gene>
<dbReference type="InterPro" id="IPR050062">
    <property type="entry name" value="Pro-tRNA_synthetase"/>
</dbReference>
<dbReference type="SUPFAM" id="SSF55681">
    <property type="entry name" value="Class II aaRS and biotin synthetases"/>
    <property type="match status" value="1"/>
</dbReference>
<comment type="caution">
    <text evidence="12">The sequence shown here is derived from an EMBL/GenBank/DDBJ whole genome shotgun (WGS) entry which is preliminary data.</text>
</comment>
<evidence type="ECO:0000256" key="4">
    <source>
        <dbReference type="ARBA" id="ARBA00022598"/>
    </source>
</evidence>
<dbReference type="GO" id="GO:0005524">
    <property type="term" value="F:ATP binding"/>
    <property type="evidence" value="ECO:0007669"/>
    <property type="project" value="UniProtKB-UniRule"/>
</dbReference>
<proteinExistence type="inferred from homology"/>
<keyword evidence="6 10" id="KW-0067">ATP-binding</keyword>
<comment type="subcellular location">
    <subcellularLocation>
        <location evidence="1 10">Cytoplasm</location>
    </subcellularLocation>
</comment>
<dbReference type="InterPro" id="IPR033730">
    <property type="entry name" value="ProRS_core_prok"/>
</dbReference>
<dbReference type="SUPFAM" id="SSF55826">
    <property type="entry name" value="YbaK/ProRS associated domain"/>
    <property type="match status" value="1"/>
</dbReference>
<sequence>MRLSKMLFVTLREDPAEAEIPSHKLLVRAGYIRRIGSGIYAYLPLMWRVLQKVSQIVREEMNATGAEECLLPQVQPAELWQESGRWDTYTKAEGIMFALTDRRNRDLALGPTHEEVITTIAKEMIRSYQQLPLHLYQIQTKFRDEIRPRFGLMRGREFIMKDGYSFHTDEDSLKETYKAMDQAYRNMLRRCGLAFRAVEADSGAIGGSGSQEFMVLAEAGEDEVLYTEDGKYAANVEKAVSLPADAEPSAFKTYEKRETPNTATIETLCNFLKCSPTQIVKNVLYQAIFDNGMTVLVLVNIRGDQDVNEVKLQNELTKLADQYEAKTVISLTVPDEEAQQKWAAKPLPLGYIAPDLADDYITGSKQVNAKFLRMVDQTAVELDNFVTGANESGYHVVGANWKKEFELPKLVVDIRTAKAGDRAVHDAKQILETARGIEVGHIFQLGTKYSKIMGATCTNEKGEEIPLVMGCYGVGVSRLAQSAVEQSYDKDGIIWPVAIAPYHAIVTIPNIGDSEQVEVAENLYNQLNKAGIETLLDDRDERAGVKFKDADLIGIPYRIVTGRSLKSGKVEIVERATHNSQEVAIEDVVKYLQQSIAAAL</sequence>
<keyword evidence="8 10" id="KW-0030">Aminoacyl-tRNA synthetase</keyword>
<protein>
    <recommendedName>
        <fullName evidence="10">Proline--tRNA ligase</fullName>
        <ecNumber evidence="10">6.1.1.15</ecNumber>
    </recommendedName>
    <alternativeName>
        <fullName evidence="10">Prolyl-tRNA synthetase</fullName>
        <shortName evidence="10">ProRS</shortName>
    </alternativeName>
</protein>
<evidence type="ECO:0000256" key="2">
    <source>
        <dbReference type="ARBA" id="ARBA00011738"/>
    </source>
</evidence>
<dbReference type="GO" id="GO:0006433">
    <property type="term" value="P:prolyl-tRNA aminoacylation"/>
    <property type="evidence" value="ECO:0007669"/>
    <property type="project" value="UniProtKB-UniRule"/>
</dbReference>
<dbReference type="PROSITE" id="PS50862">
    <property type="entry name" value="AA_TRNA_LIGASE_II"/>
    <property type="match status" value="1"/>
</dbReference>
<evidence type="ECO:0000256" key="5">
    <source>
        <dbReference type="ARBA" id="ARBA00022741"/>
    </source>
</evidence>
<dbReference type="GO" id="GO:0004827">
    <property type="term" value="F:proline-tRNA ligase activity"/>
    <property type="evidence" value="ECO:0007669"/>
    <property type="project" value="UniProtKB-UniRule"/>
</dbReference>
<organism evidence="12 13">
    <name type="scientific">Limnoraphis robusta CS-951</name>
    <dbReference type="NCBI Taxonomy" id="1637645"/>
    <lineage>
        <taxon>Bacteria</taxon>
        <taxon>Bacillati</taxon>
        <taxon>Cyanobacteriota</taxon>
        <taxon>Cyanophyceae</taxon>
        <taxon>Oscillatoriophycideae</taxon>
        <taxon>Oscillatoriales</taxon>
        <taxon>Sirenicapillariaceae</taxon>
        <taxon>Limnoraphis</taxon>
    </lineage>
</organism>
<comment type="function">
    <text evidence="10">Catalyzes the attachment of proline to tRNA(Pro) in a two-step reaction: proline is first activated by ATP to form Pro-AMP and then transferred to the acceptor end of tRNA(Pro). As ProRS can inadvertently accommodate and process non-cognate amino acids such as alanine and cysteine, to avoid such errors it has two additional distinct editing activities against alanine. One activity is designated as 'pretransfer' editing and involves the tRNA(Pro)-independent hydrolysis of activated Ala-AMP. The other activity is designated 'posttransfer' editing and involves deacylation of mischarged Ala-tRNA(Pro). The misacylated Cys-tRNA(Pro) is not edited by ProRS.</text>
</comment>
<comment type="similarity">
    <text evidence="10">Belongs to the class-II aminoacyl-tRNA synthetase family. ProS type 1 subfamily.</text>
</comment>
<dbReference type="FunFam" id="3.30.930.10:FF:000167">
    <property type="entry name" value="Proline--tRNA ligase"/>
    <property type="match status" value="1"/>
</dbReference>
<dbReference type="InterPro" id="IPR006195">
    <property type="entry name" value="aa-tRNA-synth_II"/>
</dbReference>
<dbReference type="InterPro" id="IPR002314">
    <property type="entry name" value="aa-tRNA-synt_IIb"/>
</dbReference>
<reference evidence="12 13" key="1">
    <citation type="submission" date="2015-06" db="EMBL/GenBank/DDBJ databases">
        <title>Draft genome assembly of filamentous brackish cyanobacterium Limnoraphis robusta strain CS-951.</title>
        <authorList>
            <person name="Willis A."/>
            <person name="Parks M."/>
            <person name="Burford M.A."/>
        </authorList>
    </citation>
    <scope>NUCLEOTIDE SEQUENCE [LARGE SCALE GENOMIC DNA]</scope>
    <source>
        <strain evidence="12 13">CS-951</strain>
    </source>
</reference>
<dbReference type="PATRIC" id="fig|1637645.4.peg.4281"/>
<dbReference type="NCBIfam" id="NF006625">
    <property type="entry name" value="PRK09194.1"/>
    <property type="match status" value="1"/>
</dbReference>